<dbReference type="GO" id="GO:0016887">
    <property type="term" value="F:ATP hydrolysis activity"/>
    <property type="evidence" value="ECO:0007669"/>
    <property type="project" value="TreeGrafter"/>
</dbReference>
<gene>
    <name evidence="8" type="ORF">SAPINGB_P002897</name>
</gene>
<accession>A0A5E8BIK6</accession>
<evidence type="ECO:0000256" key="3">
    <source>
        <dbReference type="ARBA" id="ARBA00022840"/>
    </source>
</evidence>
<dbReference type="GeneID" id="43581715"/>
<feature type="compositionally biased region" description="Polar residues" evidence="6">
    <location>
        <begin position="435"/>
        <end position="461"/>
    </location>
</feature>
<dbReference type="Proteomes" id="UP000398389">
    <property type="component" value="Unassembled WGS sequence"/>
</dbReference>
<evidence type="ECO:0000256" key="5">
    <source>
        <dbReference type="PROSITE-ProRule" id="PRU00283"/>
    </source>
</evidence>
<proteinExistence type="inferred from homology"/>
<evidence type="ECO:0000313" key="9">
    <source>
        <dbReference type="Proteomes" id="UP000398389"/>
    </source>
</evidence>
<evidence type="ECO:0000256" key="2">
    <source>
        <dbReference type="ARBA" id="ARBA00022741"/>
    </source>
</evidence>
<dbReference type="GO" id="GO:0007018">
    <property type="term" value="P:microtubule-based movement"/>
    <property type="evidence" value="ECO:0007669"/>
    <property type="project" value="InterPro"/>
</dbReference>
<dbReference type="Pfam" id="PF00225">
    <property type="entry name" value="Kinesin"/>
    <property type="match status" value="1"/>
</dbReference>
<feature type="region of interest" description="Disordered" evidence="6">
    <location>
        <begin position="665"/>
        <end position="714"/>
    </location>
</feature>
<evidence type="ECO:0000256" key="1">
    <source>
        <dbReference type="ARBA" id="ARBA00022701"/>
    </source>
</evidence>
<dbReference type="PROSITE" id="PS50067">
    <property type="entry name" value="KINESIN_MOTOR_2"/>
    <property type="match status" value="1"/>
</dbReference>
<dbReference type="GO" id="GO:0005524">
    <property type="term" value="F:ATP binding"/>
    <property type="evidence" value="ECO:0007669"/>
    <property type="project" value="UniProtKB-UniRule"/>
</dbReference>
<dbReference type="InterPro" id="IPR036961">
    <property type="entry name" value="Kinesin_motor_dom_sf"/>
</dbReference>
<comment type="similarity">
    <text evidence="5">Belongs to the TRAFAC class myosin-kinesin ATPase superfamily. Kinesin family.</text>
</comment>
<name>A0A5E8BIK6_9ASCO</name>
<keyword evidence="3 5" id="KW-0067">ATP-binding</keyword>
<dbReference type="Gene3D" id="3.40.850.10">
    <property type="entry name" value="Kinesin motor domain"/>
    <property type="match status" value="1"/>
</dbReference>
<dbReference type="InterPro" id="IPR027417">
    <property type="entry name" value="P-loop_NTPase"/>
</dbReference>
<evidence type="ECO:0000259" key="7">
    <source>
        <dbReference type="PROSITE" id="PS50067"/>
    </source>
</evidence>
<feature type="compositionally biased region" description="Polar residues" evidence="6">
    <location>
        <begin position="666"/>
        <end position="690"/>
    </location>
</feature>
<keyword evidence="9" id="KW-1185">Reference proteome</keyword>
<dbReference type="GO" id="GO:0005874">
    <property type="term" value="C:microtubule"/>
    <property type="evidence" value="ECO:0007669"/>
    <property type="project" value="UniProtKB-KW"/>
</dbReference>
<dbReference type="PANTHER" id="PTHR24115">
    <property type="entry name" value="KINESIN-RELATED"/>
    <property type="match status" value="1"/>
</dbReference>
<feature type="compositionally biased region" description="Low complexity" evidence="6">
    <location>
        <begin position="512"/>
        <end position="526"/>
    </location>
</feature>
<dbReference type="PRINTS" id="PR00380">
    <property type="entry name" value="KINESINHEAVY"/>
</dbReference>
<dbReference type="RefSeq" id="XP_031853506.1">
    <property type="nucleotide sequence ID" value="XM_031997615.1"/>
</dbReference>
<protein>
    <recommendedName>
        <fullName evidence="7">Kinesin motor domain-containing protein</fullName>
    </recommendedName>
</protein>
<dbReference type="OrthoDB" id="123929at2759"/>
<dbReference type="PANTHER" id="PTHR24115:SF1008">
    <property type="entry name" value="KINESIN-LIKE PROTEIN SUBITO"/>
    <property type="match status" value="1"/>
</dbReference>
<organism evidence="8 9">
    <name type="scientific">Magnusiomyces paraingens</name>
    <dbReference type="NCBI Taxonomy" id="2606893"/>
    <lineage>
        <taxon>Eukaryota</taxon>
        <taxon>Fungi</taxon>
        <taxon>Dikarya</taxon>
        <taxon>Ascomycota</taxon>
        <taxon>Saccharomycotina</taxon>
        <taxon>Dipodascomycetes</taxon>
        <taxon>Dipodascales</taxon>
        <taxon>Dipodascaceae</taxon>
        <taxon>Magnusiomyces</taxon>
    </lineage>
</organism>
<reference evidence="8 9" key="1">
    <citation type="submission" date="2019-09" db="EMBL/GenBank/DDBJ databases">
        <authorList>
            <person name="Brejova B."/>
        </authorList>
    </citation>
    <scope>NUCLEOTIDE SEQUENCE [LARGE SCALE GENOMIC DNA]</scope>
</reference>
<keyword evidence="1" id="KW-0493">Microtubule</keyword>
<dbReference type="InterPro" id="IPR027640">
    <property type="entry name" value="Kinesin-like_fam"/>
</dbReference>
<feature type="binding site" evidence="5">
    <location>
        <begin position="92"/>
        <end position="99"/>
    </location>
    <ligand>
        <name>ATP</name>
        <dbReference type="ChEBI" id="CHEBI:30616"/>
    </ligand>
</feature>
<dbReference type="EMBL" id="CABVLU010000002">
    <property type="protein sequence ID" value="VVT50839.1"/>
    <property type="molecule type" value="Genomic_DNA"/>
</dbReference>
<evidence type="ECO:0000256" key="4">
    <source>
        <dbReference type="ARBA" id="ARBA00023175"/>
    </source>
</evidence>
<keyword evidence="4 5" id="KW-0505">Motor protein</keyword>
<feature type="domain" description="Kinesin motor" evidence="7">
    <location>
        <begin position="15"/>
        <end position="395"/>
    </location>
</feature>
<dbReference type="GO" id="GO:0003777">
    <property type="term" value="F:microtubule motor activity"/>
    <property type="evidence" value="ECO:0007669"/>
    <property type="project" value="InterPro"/>
</dbReference>
<feature type="region of interest" description="Disordered" evidence="6">
    <location>
        <begin position="396"/>
        <end position="530"/>
    </location>
</feature>
<dbReference type="GO" id="GO:0005634">
    <property type="term" value="C:nucleus"/>
    <property type="evidence" value="ECO:0007669"/>
    <property type="project" value="TreeGrafter"/>
</dbReference>
<evidence type="ECO:0000313" key="8">
    <source>
        <dbReference type="EMBL" id="VVT50839.1"/>
    </source>
</evidence>
<dbReference type="SUPFAM" id="SSF52540">
    <property type="entry name" value="P-loop containing nucleoside triphosphate hydrolases"/>
    <property type="match status" value="1"/>
</dbReference>
<evidence type="ECO:0000256" key="6">
    <source>
        <dbReference type="SAM" id="MobiDB-lite"/>
    </source>
</evidence>
<dbReference type="InterPro" id="IPR001752">
    <property type="entry name" value="Kinesin_motor_dom"/>
</dbReference>
<dbReference type="SMART" id="SM00129">
    <property type="entry name" value="KISc"/>
    <property type="match status" value="1"/>
</dbReference>
<sequence length="714" mass="79850">MSEYSNCSTEDSSNKVPVYLRLKPKGAGVTSERILSVSPPGSTRIVLENNKECTFDGIFGETTTQIDFYKSVVFPLVENTINGSDSLFFTMGATGSGKSHTVFGANQTPGMLHLCVDTIFRSLKNNLAEFEEVEDICDKRTDRISSPIEAGLVLDWRNDKLDQNAYHQSSLCHETITPQTSNLQYGIYITMVEIYNDRIFDLLETPLPGKPRSEIRLINDAVTRRVTLSRSTKLFVSTVQEAFRVLERGLKKRVSHSTGSNETSSRSHAIINLEIKATMPNSNQVRSSTITFADLAGTERNKLAGTQGIRFQESCAINQSLMLLSQGLQLQRGDERKGKPDYSIFRNCKLTHLLLTNTFRPDSNQRSALLVAMDPFGDLNSAAQILRYAAPVRDIPETANKSTPNNFVFKPAPENDHNNQSPRAKASRRTDSSKLNHALSSLTLKDNTPSPNTPSFKSTPSHIMFPPIKSHKQTPSIGFSPINARANNHEMHDDMDQSTPVPQYETQRSRDSLSSSNSSDQSTDTLADGDRNQVDIMSLIPDTETACYNIQLMLQRIQDLEVALACSEQRTMEIDMEVRNELGDLLDRSLTQQKQIFMRELEETETRARDHTDYRLQLLAQTLRTSEVEPLQKIITQAEAEMRGLKRENRELRQENEKLKEIVRRGNSSSYGHTATFRPISSGTNSSTGLRTPRNGSPVKRGFMSPGSPIVIDG</sequence>
<dbReference type="AlphaFoldDB" id="A0A5E8BIK6"/>
<keyword evidence="2 5" id="KW-0547">Nucleotide-binding</keyword>
<dbReference type="GO" id="GO:0005871">
    <property type="term" value="C:kinesin complex"/>
    <property type="evidence" value="ECO:0007669"/>
    <property type="project" value="TreeGrafter"/>
</dbReference>
<dbReference type="GO" id="GO:0008017">
    <property type="term" value="F:microtubule binding"/>
    <property type="evidence" value="ECO:0007669"/>
    <property type="project" value="InterPro"/>
</dbReference>